<comment type="caution">
    <text evidence="1">The sequence shown here is derived from an EMBL/GenBank/DDBJ whole genome shotgun (WGS) entry which is preliminary data.</text>
</comment>
<name>A0A0V0XI12_TRIPS</name>
<dbReference type="PANTHER" id="PTHR22955">
    <property type="entry name" value="RETROTRANSPOSON"/>
    <property type="match status" value="1"/>
</dbReference>
<protein>
    <submittedName>
        <fullName evidence="1">Uncharacterized protein</fullName>
    </submittedName>
</protein>
<dbReference type="EMBL" id="JYDU01000275">
    <property type="protein sequence ID" value="KRX87634.1"/>
    <property type="molecule type" value="Genomic_DNA"/>
</dbReference>
<evidence type="ECO:0000313" key="2">
    <source>
        <dbReference type="Proteomes" id="UP000054815"/>
    </source>
</evidence>
<dbReference type="PANTHER" id="PTHR22955:SF77">
    <property type="entry name" value="ASPARTIC PUTATIVE DOMAIN-CONTAINING PROTEIN-RELATED"/>
    <property type="match status" value="1"/>
</dbReference>
<organism evidence="1 2">
    <name type="scientific">Trichinella pseudospiralis</name>
    <name type="common">Parasitic roundworm</name>
    <dbReference type="NCBI Taxonomy" id="6337"/>
    <lineage>
        <taxon>Eukaryota</taxon>
        <taxon>Metazoa</taxon>
        <taxon>Ecdysozoa</taxon>
        <taxon>Nematoda</taxon>
        <taxon>Enoplea</taxon>
        <taxon>Dorylaimia</taxon>
        <taxon>Trichinellida</taxon>
        <taxon>Trichinellidae</taxon>
        <taxon>Trichinella</taxon>
    </lineage>
</organism>
<proteinExistence type="predicted"/>
<dbReference type="STRING" id="6337.A0A0V0XI12"/>
<sequence>MDFIKVNPLGLTYLPGSKIFTMKTEGLVNKEVLAEVMASCHRAFELQLQFEKALTGPVETLFQYFQREWLSTTKIPLSNVHSVAVRTNNHLEVWQSNMHKRSRKHHLGFCQFLQLIIDEYGETENSGFAMKKWARKDPAAFSDLVVEIHLGRHDTIRQVVSLAAKAFDPLRCVHKAGPGSLAYRDPLLAEIMRALAPVPRDQVVRSELHVFGDAAEAAYKAVAHLLTQTSDGVPQSSTSGIDGVFACDLTEGVHHKGSWSDSSVALSWIKGDPRKLKTFTANRVQEIIRQTKPSQWRCVSAVDNPADRLSGGCTLERLLKDHLW</sequence>
<reference evidence="1 2" key="1">
    <citation type="submission" date="2015-01" db="EMBL/GenBank/DDBJ databases">
        <title>Evolution of Trichinella species and genotypes.</title>
        <authorList>
            <person name="Korhonen P.K."/>
            <person name="Edoardo P."/>
            <person name="Giuseppe L.R."/>
            <person name="Gasser R.B."/>
        </authorList>
    </citation>
    <scope>NUCLEOTIDE SEQUENCE [LARGE SCALE GENOMIC DNA]</scope>
    <source>
        <strain evidence="1">ISS141</strain>
    </source>
</reference>
<evidence type="ECO:0000313" key="1">
    <source>
        <dbReference type="EMBL" id="KRX87634.1"/>
    </source>
</evidence>
<dbReference type="AlphaFoldDB" id="A0A0V0XI12"/>
<dbReference type="Proteomes" id="UP000054815">
    <property type="component" value="Unassembled WGS sequence"/>
</dbReference>
<gene>
    <name evidence="1" type="ORF">T4E_2979</name>
</gene>
<accession>A0A0V0XI12</accession>